<dbReference type="GeneID" id="82525111"/>
<reference evidence="2" key="1">
    <citation type="submission" date="2018-02" db="EMBL/GenBank/DDBJ databases">
        <authorList>
            <person name="Clavel T."/>
            <person name="Strowig T."/>
        </authorList>
    </citation>
    <scope>NUCLEOTIDE SEQUENCE [LARGE SCALE GENOMIC DNA]</scope>
    <source>
        <strain evidence="2">DSM 103720</strain>
    </source>
</reference>
<dbReference type="EMBL" id="PUEC01000003">
    <property type="protein sequence ID" value="PWB03930.1"/>
    <property type="molecule type" value="Genomic_DNA"/>
</dbReference>
<gene>
    <name evidence="1" type="ORF">C5O23_01945</name>
</gene>
<dbReference type="RefSeq" id="WP_107031274.1">
    <property type="nucleotide sequence ID" value="NZ_PUEC01000003.1"/>
</dbReference>
<comment type="caution">
    <text evidence="1">The sequence shown here is derived from an EMBL/GenBank/DDBJ whole genome shotgun (WGS) entry which is preliminary data.</text>
</comment>
<keyword evidence="2" id="KW-1185">Reference proteome</keyword>
<dbReference type="Proteomes" id="UP000244905">
    <property type="component" value="Unassembled WGS sequence"/>
</dbReference>
<organism evidence="1 2">
    <name type="scientific">Duncaniella muris</name>
    <dbReference type="NCBI Taxonomy" id="2094150"/>
    <lineage>
        <taxon>Bacteria</taxon>
        <taxon>Pseudomonadati</taxon>
        <taxon>Bacteroidota</taxon>
        <taxon>Bacteroidia</taxon>
        <taxon>Bacteroidales</taxon>
        <taxon>Muribaculaceae</taxon>
        <taxon>Duncaniella</taxon>
    </lineage>
</organism>
<accession>A0A2V1IRB3</accession>
<dbReference type="AlphaFoldDB" id="A0A2V1IRB3"/>
<evidence type="ECO:0000313" key="2">
    <source>
        <dbReference type="Proteomes" id="UP000244905"/>
    </source>
</evidence>
<name>A0A2V1IRB3_9BACT</name>
<dbReference type="Pfam" id="PF18979">
    <property type="entry name" value="DUF5715"/>
    <property type="match status" value="1"/>
</dbReference>
<proteinExistence type="predicted"/>
<protein>
    <submittedName>
        <fullName evidence="1">Uncharacterized protein</fullName>
    </submittedName>
</protein>
<sequence>MDQHVSRRKPRRRFSLVKTLRLLLPLMLFISLCVVMCTPTHHGESDGSVVVPEVKVSRFTSVYDLEVDTVSPYTGHLPEMPDPNGRLKVNYFGSLKQNFNDSNYIHWAEAEQYGLEPLTDTRSHWQLRSPIVKVTTCTDYYVDTLIFSRPYFVPAAAGRLREIGRRFRDSLEARGGGDYRIKVTSILRTPRTVKRLRRRNRNAIDSSVHQLGTTFDISYASFIANSAGEARSTDDLKGVLSEVLRSMRDEGKIWVKYEVGQPCFHITARKPEE</sequence>
<evidence type="ECO:0000313" key="1">
    <source>
        <dbReference type="EMBL" id="PWB03930.1"/>
    </source>
</evidence>
<dbReference type="InterPro" id="IPR043769">
    <property type="entry name" value="DUF5715"/>
</dbReference>